<evidence type="ECO:0000256" key="2">
    <source>
        <dbReference type="ARBA" id="ARBA00038695"/>
    </source>
</evidence>
<dbReference type="GO" id="GO:0022627">
    <property type="term" value="C:cytosolic small ribosomal subunit"/>
    <property type="evidence" value="ECO:0007669"/>
    <property type="project" value="TreeGrafter"/>
</dbReference>
<evidence type="ECO:0000313" key="7">
    <source>
        <dbReference type="Proteomes" id="UP000031552"/>
    </source>
</evidence>
<dbReference type="AlphaFoldDB" id="A0A090CZR7"/>
<keyword evidence="7" id="KW-1185">Reference proteome</keyword>
<protein>
    <recommendedName>
        <fullName evidence="3 4">Ribosome hibernation promoting factor</fullName>
        <shortName evidence="4">HPF</shortName>
    </recommendedName>
</protein>
<dbReference type="Gene3D" id="3.30.505.50">
    <property type="entry name" value="Sigma 54 modulation/S30EA ribosomal protein, C-terminal domain"/>
    <property type="match status" value="1"/>
</dbReference>
<dbReference type="GO" id="GO:0043024">
    <property type="term" value="F:ribosomal small subunit binding"/>
    <property type="evidence" value="ECO:0007669"/>
    <property type="project" value="TreeGrafter"/>
</dbReference>
<dbReference type="CDD" id="cd00552">
    <property type="entry name" value="RaiA"/>
    <property type="match status" value="1"/>
</dbReference>
<dbReference type="InterPro" id="IPR050574">
    <property type="entry name" value="HPF/YfiA_ribosome-assoc"/>
</dbReference>
<dbReference type="SUPFAM" id="SSF69754">
    <property type="entry name" value="Ribosome binding protein Y (YfiA homologue)"/>
    <property type="match status" value="1"/>
</dbReference>
<comment type="subunit">
    <text evidence="2">Associates exclusively with 100S ribosomes, which are dimers of 70S ribosomes.</text>
</comment>
<dbReference type="STRING" id="1437425.CSEC_0135"/>
<feature type="domain" description="Sigma 54 modulation/S30EA ribosomal protein C-terminal" evidence="5">
    <location>
        <begin position="153"/>
        <end position="206"/>
    </location>
</feature>
<gene>
    <name evidence="4" type="primary">hpf</name>
    <name evidence="6" type="ORF">CSEC_0135</name>
</gene>
<dbReference type="InterPro" id="IPR034694">
    <property type="entry name" value="HPF_long/plastid"/>
</dbReference>
<dbReference type="HAMAP" id="MF_00839">
    <property type="entry name" value="HPF"/>
    <property type="match status" value="1"/>
</dbReference>
<name>A0A090CZR7_9BACT</name>
<reference evidence="6" key="2">
    <citation type="submission" date="2014-09" db="EMBL/GenBank/DDBJ databases">
        <title>Criblamydia sequanensis harbors a mega-plasmid encoding arsenite resistance.</title>
        <authorList>
            <person name="Bertelli C."/>
            <person name="Goesmann A."/>
            <person name="Greub G."/>
        </authorList>
    </citation>
    <scope>NUCLEOTIDE SEQUENCE [LARGE SCALE GENOMIC DNA]</scope>
    <source>
        <strain evidence="6">CRIB-18</strain>
    </source>
</reference>
<keyword evidence="1 4" id="KW-0810">Translation regulation</keyword>
<comment type="subunit">
    <text evidence="4">Interacts with 100S ribosomes.</text>
</comment>
<evidence type="ECO:0000313" key="6">
    <source>
        <dbReference type="EMBL" id="CDR32975.1"/>
    </source>
</evidence>
<dbReference type="InterPro" id="IPR032528">
    <property type="entry name" value="Ribosom_S30AE_C"/>
</dbReference>
<comment type="function">
    <text evidence="4">Required for dimerization of active 70S ribosomes into 100S ribosomes in stationary phase; 100S ribosomes are translationally inactive and sometimes present during exponential growth.</text>
</comment>
<dbReference type="Pfam" id="PF02482">
    <property type="entry name" value="Ribosomal_S30AE"/>
    <property type="match status" value="1"/>
</dbReference>
<dbReference type="NCBIfam" id="TIGR00741">
    <property type="entry name" value="yfiA"/>
    <property type="match status" value="1"/>
</dbReference>
<evidence type="ECO:0000256" key="1">
    <source>
        <dbReference type="ARBA" id="ARBA00022845"/>
    </source>
</evidence>
<dbReference type="Gene3D" id="3.30.160.100">
    <property type="entry name" value="Ribosome hibernation promotion factor-like"/>
    <property type="match status" value="1"/>
</dbReference>
<dbReference type="eggNOG" id="COG1544">
    <property type="taxonomic scope" value="Bacteria"/>
</dbReference>
<proteinExistence type="inferred from homology"/>
<comment type="similarity">
    <text evidence="4">Belongs to the HPF/YfiA ribosome-associated protein family. Long HPF subfamily.</text>
</comment>
<keyword evidence="4" id="KW-0963">Cytoplasm</keyword>
<organism evidence="6 7">
    <name type="scientific">Candidatus Criblamydia sequanensis CRIB-18</name>
    <dbReference type="NCBI Taxonomy" id="1437425"/>
    <lineage>
        <taxon>Bacteria</taxon>
        <taxon>Pseudomonadati</taxon>
        <taxon>Chlamydiota</taxon>
        <taxon>Chlamydiia</taxon>
        <taxon>Parachlamydiales</taxon>
        <taxon>Candidatus Criblamydiaceae</taxon>
        <taxon>Candidatus Criblamydia</taxon>
    </lineage>
</organism>
<dbReference type="Pfam" id="PF16321">
    <property type="entry name" value="Ribosom_S30AE_C"/>
    <property type="match status" value="1"/>
</dbReference>
<dbReference type="OrthoDB" id="9794975at2"/>
<dbReference type="InterPro" id="IPR036567">
    <property type="entry name" value="RHF-like"/>
</dbReference>
<reference evidence="6" key="1">
    <citation type="submission" date="2013-12" db="EMBL/GenBank/DDBJ databases">
        <authorList>
            <person name="Linke B."/>
        </authorList>
    </citation>
    <scope>NUCLEOTIDE SEQUENCE [LARGE SCALE GENOMIC DNA]</scope>
    <source>
        <strain evidence="6">CRIB-18</strain>
    </source>
</reference>
<dbReference type="RefSeq" id="WP_041016483.1">
    <property type="nucleotide sequence ID" value="NZ_CCEJ010000001.1"/>
</dbReference>
<comment type="caution">
    <text evidence="6">The sequence shown here is derived from an EMBL/GenBank/DDBJ whole genome shotgun (WGS) entry which is preliminary data.</text>
</comment>
<evidence type="ECO:0000256" key="4">
    <source>
        <dbReference type="HAMAP-Rule" id="MF_00839"/>
    </source>
</evidence>
<dbReference type="InterPro" id="IPR038416">
    <property type="entry name" value="Ribosom_S30AE_C_sf"/>
</dbReference>
<dbReference type="PANTHER" id="PTHR33231">
    <property type="entry name" value="30S RIBOSOMAL PROTEIN"/>
    <property type="match status" value="1"/>
</dbReference>
<comment type="subcellular location">
    <subcellularLocation>
        <location evidence="4">Cytoplasm</location>
    </subcellularLocation>
</comment>
<accession>A0A090CZR7</accession>
<evidence type="ECO:0000259" key="5">
    <source>
        <dbReference type="Pfam" id="PF16321"/>
    </source>
</evidence>
<sequence length="211" mass="24189">MTRKMKALEFVDNGYNISVTGRHVLVTDAMKDYAIEKLSRIEKFTDRIIDVAIRMDIQRAEHRVDLYMTVGHLKIKSSATSNDMYASIDKAVHKLETQLLKYKSRLQDHTAKNLSSIDMKVNVLGLGGSDLKEINDEIESENNRALIDSYRSHKVVDSETRPLKTLNLDEAVMKMDLSGDSFLIFRSEEDQKLKVIYKRKEGNYGVIEIES</sequence>
<dbReference type="PANTHER" id="PTHR33231:SF1">
    <property type="entry name" value="30S RIBOSOMAL PROTEIN"/>
    <property type="match status" value="1"/>
</dbReference>
<dbReference type="EMBL" id="CCEJ010000001">
    <property type="protein sequence ID" value="CDR32975.1"/>
    <property type="molecule type" value="Genomic_DNA"/>
</dbReference>
<dbReference type="GO" id="GO:0045900">
    <property type="term" value="P:negative regulation of translational elongation"/>
    <property type="evidence" value="ECO:0007669"/>
    <property type="project" value="TreeGrafter"/>
</dbReference>
<dbReference type="Proteomes" id="UP000031552">
    <property type="component" value="Unassembled WGS sequence"/>
</dbReference>
<evidence type="ECO:0000256" key="3">
    <source>
        <dbReference type="ARBA" id="ARBA00041148"/>
    </source>
</evidence>
<dbReference type="InterPro" id="IPR003489">
    <property type="entry name" value="RHF/RaiA"/>
</dbReference>